<dbReference type="AlphaFoldDB" id="A0A1D7YFF3"/>
<dbReference type="KEGG" id="spun:BFF78_27270"/>
<evidence type="ECO:0000313" key="6">
    <source>
        <dbReference type="Proteomes" id="UP000094960"/>
    </source>
</evidence>
<reference evidence="6" key="1">
    <citation type="submission" date="2016-09" db="EMBL/GenBank/DDBJ databases">
        <title>Streptomyces puniciscabiei strain:TW1S1 Genome sequencing and assembly.</title>
        <authorList>
            <person name="Kim M.-K."/>
            <person name="Kim S.B."/>
        </authorList>
    </citation>
    <scope>NUCLEOTIDE SEQUENCE [LARGE SCALE GENOMIC DNA]</scope>
    <source>
        <strain evidence="6">TW1S1</strain>
    </source>
</reference>
<dbReference type="PANTHER" id="PTHR43004">
    <property type="entry name" value="TRK SYSTEM POTASSIUM UPTAKE PROTEIN"/>
    <property type="match status" value="1"/>
</dbReference>
<dbReference type="Gene3D" id="3.50.50.60">
    <property type="entry name" value="FAD/NAD(P)-binding domain"/>
    <property type="match status" value="1"/>
</dbReference>
<proteinExistence type="predicted"/>
<gene>
    <name evidence="5" type="ORF">BFF78_27270</name>
</gene>
<evidence type="ECO:0000256" key="3">
    <source>
        <dbReference type="ARBA" id="ARBA00022827"/>
    </source>
</evidence>
<dbReference type="Pfam" id="PF21274">
    <property type="entry name" value="Rng_hyd_C"/>
    <property type="match status" value="1"/>
</dbReference>
<dbReference type="InterPro" id="IPR002938">
    <property type="entry name" value="FAD-bd"/>
</dbReference>
<evidence type="ECO:0000313" key="5">
    <source>
        <dbReference type="EMBL" id="AOR34262.1"/>
    </source>
</evidence>
<dbReference type="InterPro" id="IPR050641">
    <property type="entry name" value="RIFMO-like"/>
</dbReference>
<organism evidence="5 6">
    <name type="scientific">Streptomyces fodineus</name>
    <dbReference type="NCBI Taxonomy" id="1904616"/>
    <lineage>
        <taxon>Bacteria</taxon>
        <taxon>Bacillati</taxon>
        <taxon>Actinomycetota</taxon>
        <taxon>Actinomycetes</taxon>
        <taxon>Kitasatosporales</taxon>
        <taxon>Streptomycetaceae</taxon>
        <taxon>Streptomyces</taxon>
    </lineage>
</organism>
<dbReference type="PRINTS" id="PR00420">
    <property type="entry name" value="RNGMNOXGNASE"/>
</dbReference>
<evidence type="ECO:0000259" key="4">
    <source>
        <dbReference type="Pfam" id="PF01494"/>
    </source>
</evidence>
<dbReference type="GO" id="GO:0071949">
    <property type="term" value="F:FAD binding"/>
    <property type="evidence" value="ECO:0007669"/>
    <property type="project" value="InterPro"/>
</dbReference>
<dbReference type="EMBL" id="CP017248">
    <property type="protein sequence ID" value="AOR34262.1"/>
    <property type="molecule type" value="Genomic_DNA"/>
</dbReference>
<evidence type="ECO:0000256" key="2">
    <source>
        <dbReference type="ARBA" id="ARBA00022630"/>
    </source>
</evidence>
<protein>
    <recommendedName>
        <fullName evidence="4">FAD-binding domain-containing protein</fullName>
    </recommendedName>
</protein>
<dbReference type="GO" id="GO:0016709">
    <property type="term" value="F:oxidoreductase activity, acting on paired donors, with incorporation or reduction of molecular oxygen, NAD(P)H as one donor, and incorporation of one atom of oxygen"/>
    <property type="evidence" value="ECO:0007669"/>
    <property type="project" value="UniProtKB-ARBA"/>
</dbReference>
<evidence type="ECO:0000256" key="1">
    <source>
        <dbReference type="ARBA" id="ARBA00001974"/>
    </source>
</evidence>
<accession>A0A1D7YFF3</accession>
<name>A0A1D7YFF3_9ACTN</name>
<keyword evidence="6" id="KW-1185">Reference proteome</keyword>
<keyword evidence="3" id="KW-0274">FAD</keyword>
<comment type="cofactor">
    <cofactor evidence="1">
        <name>FAD</name>
        <dbReference type="ChEBI" id="CHEBI:57692"/>
    </cofactor>
</comment>
<dbReference type="Pfam" id="PF01494">
    <property type="entry name" value="FAD_binding_3"/>
    <property type="match status" value="1"/>
</dbReference>
<dbReference type="InterPro" id="IPR036188">
    <property type="entry name" value="FAD/NAD-bd_sf"/>
</dbReference>
<dbReference type="Gene3D" id="3.30.9.10">
    <property type="entry name" value="D-Amino Acid Oxidase, subunit A, domain 2"/>
    <property type="match status" value="1"/>
</dbReference>
<feature type="domain" description="FAD-binding" evidence="4">
    <location>
        <begin position="12"/>
        <end position="363"/>
    </location>
</feature>
<dbReference type="SUPFAM" id="SSF51905">
    <property type="entry name" value="FAD/NAD(P)-binding domain"/>
    <property type="match status" value="1"/>
</dbReference>
<dbReference type="Gene3D" id="3.40.30.120">
    <property type="match status" value="1"/>
</dbReference>
<dbReference type="Proteomes" id="UP000094960">
    <property type="component" value="Chromosome"/>
</dbReference>
<dbReference type="PANTHER" id="PTHR43004:SF19">
    <property type="entry name" value="BINDING MONOOXYGENASE, PUTATIVE (JCVI)-RELATED"/>
    <property type="match status" value="1"/>
</dbReference>
<sequence length="528" mass="57491">MNAQDSSPHTNVPVLIVGGGMPGISAALMLQYHGVDFVLVDKDNGLSVRPKARVVHKRTVEILRQLGIEERMAEVALAFTSRKQGALGVRIGPTMMASEVMEVAPRGYRGDELSPVKFLFAPQEEAEQLLVDIARERGGDLRFQTDLTDFTEDADGVVATLTGPGGTTTVRADYLIVVDGRNEPVRKAFGTSGWELPASQHYISTYFRADLTGGSSERTFSQCRLVGGPVQGLMASTNFIDEWSLYIEYDPARETFADYPAERCVELVRTAVGADDVEVELLKHEAWDTGSWVADEYRRGRVLLAGEAAHRQPPWGGYAPNLGLADVHNLTWKLAAVLAGRAGDGLLDTYAAERRQRAMIAAEQSAVMNDFHARFGVETPENAASLASLIGMEPTMTRYRYGAPEQLHVETLSGQTGTRVPHIWLTTGERRLSTLDVCGPGFTVLTDSDTDTDGWRTAVADARAATGLDIRVHHIDTADTETPDAWRIEAGLPEGGALLVRPDQHVLARSDQELSPSTLVDIIKRAVA</sequence>
<keyword evidence="2" id="KW-0285">Flavoprotein</keyword>